<sequence length="278" mass="29246">MILVTGATGTVGSLLLEALHRSGTSPVRGLTRDPQRAAAFPAGAEAVEGDFARPETLKRALDGVRSLFLVPGFGGEADVLAAARSAGVEHVVLLGSLGSGTHPHLVTARERLAVEQALKDSGMAWTVLRPTQFDSNALWWAASIRQHGAVFAPFPDTGLPAVHPADIAAVAHAALTDPAHRGRTYPLTGPETVSPRQQTAAIAEALGRELSCVEVARAAAHQQYAVGLGDEVAKEVLDLMGGDPRPGMFEVHDTVQRVTGLPARTFAQWARENVAAFR</sequence>
<dbReference type="Pfam" id="PF13460">
    <property type="entry name" value="NAD_binding_10"/>
    <property type="match status" value="1"/>
</dbReference>
<keyword evidence="3" id="KW-1185">Reference proteome</keyword>
<evidence type="ECO:0000259" key="1">
    <source>
        <dbReference type="Pfam" id="PF13460"/>
    </source>
</evidence>
<dbReference type="PANTHER" id="PTHR43162">
    <property type="match status" value="1"/>
</dbReference>
<name>A0A7Y7AZQ1_STRMO</name>
<dbReference type="InterPro" id="IPR036291">
    <property type="entry name" value="NAD(P)-bd_dom_sf"/>
</dbReference>
<dbReference type="RefSeq" id="WP_171078004.1">
    <property type="nucleotide sequence ID" value="NZ_BNBU01000007.1"/>
</dbReference>
<dbReference type="InterPro" id="IPR051604">
    <property type="entry name" value="Ergot_Alk_Oxidoreductase"/>
</dbReference>
<protein>
    <submittedName>
        <fullName evidence="2">NAD(P)H-binding protein</fullName>
    </submittedName>
</protein>
<dbReference type="PANTHER" id="PTHR43162:SF1">
    <property type="entry name" value="PRESTALK A DIFFERENTIATION PROTEIN A"/>
    <property type="match status" value="1"/>
</dbReference>
<reference evidence="2 3" key="1">
    <citation type="submission" date="2020-04" db="EMBL/GenBank/DDBJ databases">
        <title>Draft Genome Sequence of Streptomyces morookaense DSM 40503, an 8-azaguanine-producing strain.</title>
        <authorList>
            <person name="Qi J."/>
            <person name="Gao J.-M."/>
        </authorList>
    </citation>
    <scope>NUCLEOTIDE SEQUENCE [LARGE SCALE GENOMIC DNA]</scope>
    <source>
        <strain evidence="2 3">DSM 40503</strain>
    </source>
</reference>
<dbReference type="EMBL" id="JABBXF010000001">
    <property type="protein sequence ID" value="NVK76149.1"/>
    <property type="molecule type" value="Genomic_DNA"/>
</dbReference>
<evidence type="ECO:0000313" key="2">
    <source>
        <dbReference type="EMBL" id="NVK76149.1"/>
    </source>
</evidence>
<accession>A0A7Y7AZQ1</accession>
<comment type="caution">
    <text evidence="2">The sequence shown here is derived from an EMBL/GenBank/DDBJ whole genome shotgun (WGS) entry which is preliminary data.</text>
</comment>
<dbReference type="SUPFAM" id="SSF51735">
    <property type="entry name" value="NAD(P)-binding Rossmann-fold domains"/>
    <property type="match status" value="1"/>
</dbReference>
<gene>
    <name evidence="2" type="ORF">HG542_00585</name>
</gene>
<proteinExistence type="predicted"/>
<dbReference type="Proteomes" id="UP000587462">
    <property type="component" value="Unassembled WGS sequence"/>
</dbReference>
<evidence type="ECO:0000313" key="3">
    <source>
        <dbReference type="Proteomes" id="UP000587462"/>
    </source>
</evidence>
<feature type="domain" description="NAD(P)-binding" evidence="1">
    <location>
        <begin position="6"/>
        <end position="178"/>
    </location>
</feature>
<dbReference type="AlphaFoldDB" id="A0A7Y7AZQ1"/>
<dbReference type="InterPro" id="IPR016040">
    <property type="entry name" value="NAD(P)-bd_dom"/>
</dbReference>
<dbReference type="Gene3D" id="3.40.50.720">
    <property type="entry name" value="NAD(P)-binding Rossmann-like Domain"/>
    <property type="match status" value="1"/>
</dbReference>
<organism evidence="2 3">
    <name type="scientific">Streptomyces morookaense</name>
    <name type="common">Streptoverticillium morookaense</name>
    <dbReference type="NCBI Taxonomy" id="1970"/>
    <lineage>
        <taxon>Bacteria</taxon>
        <taxon>Bacillati</taxon>
        <taxon>Actinomycetota</taxon>
        <taxon>Actinomycetes</taxon>
        <taxon>Kitasatosporales</taxon>
        <taxon>Streptomycetaceae</taxon>
        <taxon>Streptomyces</taxon>
    </lineage>
</organism>
<dbReference type="Gene3D" id="3.90.25.10">
    <property type="entry name" value="UDP-galactose 4-epimerase, domain 1"/>
    <property type="match status" value="1"/>
</dbReference>